<sequence>MYTALAAQFETHGLATQFAATVHDICRPYGYQVIINQPDFDADTSEGVKVFQQKKDINLLICLNYPSHKQIKISSDLLFLELGYAIEPKYAGKETYFVELILKVGLLPGPTNLYWIFAYEWPQDRFVKFKSGSAVDLVAYLESNSWYWADSLYSIENDTYHLDLDTPLVFRITS</sequence>
<comment type="caution">
    <text evidence="1">The sequence shown here is derived from an EMBL/GenBank/DDBJ whole genome shotgun (WGS) entry which is preliminary data.</text>
</comment>
<dbReference type="OrthoDB" id="9830853at2"/>
<organism evidence="1 2">
    <name type="scientific">Hymenobacter metallicola</name>
    <dbReference type="NCBI Taxonomy" id="2563114"/>
    <lineage>
        <taxon>Bacteria</taxon>
        <taxon>Pseudomonadati</taxon>
        <taxon>Bacteroidota</taxon>
        <taxon>Cytophagia</taxon>
        <taxon>Cytophagales</taxon>
        <taxon>Hymenobacteraceae</taxon>
        <taxon>Hymenobacter</taxon>
    </lineage>
</organism>
<keyword evidence="2" id="KW-1185">Reference proteome</keyword>
<dbReference type="EMBL" id="SRMB01000004">
    <property type="protein sequence ID" value="TGE23367.1"/>
    <property type="molecule type" value="Genomic_DNA"/>
</dbReference>
<gene>
    <name evidence="1" type="ORF">E5K02_19420</name>
</gene>
<proteinExistence type="predicted"/>
<accession>A0A4Z0Q073</accession>
<dbReference type="AlphaFoldDB" id="A0A4Z0Q073"/>
<protein>
    <submittedName>
        <fullName evidence="1">Uncharacterized protein</fullName>
    </submittedName>
</protein>
<dbReference type="Proteomes" id="UP000298471">
    <property type="component" value="Unassembled WGS sequence"/>
</dbReference>
<name>A0A4Z0Q073_9BACT</name>
<dbReference type="RefSeq" id="WP_135397006.1">
    <property type="nucleotide sequence ID" value="NZ_SRMB01000004.1"/>
</dbReference>
<reference evidence="1 2" key="1">
    <citation type="submission" date="2019-04" db="EMBL/GenBank/DDBJ databases">
        <authorList>
            <person name="Feng G."/>
            <person name="Zhang J."/>
            <person name="Zhu H."/>
        </authorList>
    </citation>
    <scope>NUCLEOTIDE SEQUENCE [LARGE SCALE GENOMIC DNA]</scope>
    <source>
        <strain evidence="1 2">9PBR-1</strain>
    </source>
</reference>
<evidence type="ECO:0000313" key="1">
    <source>
        <dbReference type="EMBL" id="TGE23367.1"/>
    </source>
</evidence>
<evidence type="ECO:0000313" key="2">
    <source>
        <dbReference type="Proteomes" id="UP000298471"/>
    </source>
</evidence>